<dbReference type="EMBL" id="ML975744">
    <property type="protein sequence ID" value="KAF1828043.1"/>
    <property type="molecule type" value="Genomic_DNA"/>
</dbReference>
<dbReference type="AlphaFoldDB" id="A0A6A5K3R3"/>
<organism evidence="1 2">
    <name type="scientific">Decorospora gaudefroyi</name>
    <dbReference type="NCBI Taxonomy" id="184978"/>
    <lineage>
        <taxon>Eukaryota</taxon>
        <taxon>Fungi</taxon>
        <taxon>Dikarya</taxon>
        <taxon>Ascomycota</taxon>
        <taxon>Pezizomycotina</taxon>
        <taxon>Dothideomycetes</taxon>
        <taxon>Pleosporomycetidae</taxon>
        <taxon>Pleosporales</taxon>
        <taxon>Pleosporineae</taxon>
        <taxon>Pleosporaceae</taxon>
        <taxon>Decorospora</taxon>
    </lineage>
</organism>
<accession>A0A6A5K3R3</accession>
<sequence length="346" mass="40021">MGGHAFKELYCPRICPAVYNKIKAQTTAALRTIFAHVVVPTEMPCKDDYGDVDFLVCGPLHSPASTTVDNFDWKGTVRLIKDAFDATHGRRGFLNPDCMYFAIDGPHGEEKYFIQIDVKVCYKPELFHWYAFELNYASNSKVIGSMVKPLGLTLDPEGLHIRVEEIEETNFPGSMVWISKDPKDVLRIAGLDRRIMNAGFQTKDEIYEYFASSWLFNPGHFAARISEEKYNDRLEDRSPVWIVFIKEWLPVKYPGYRLLRDGPMTGNTTEDFSTQFHTDLQTWYKRTRAAVREKVFTTFPHTATEYYVKRAAWMKEREEQRLRELITNAIPAGNNGWKDDFPQPNI</sequence>
<dbReference type="OrthoDB" id="4708870at2759"/>
<feature type="non-terminal residue" evidence="1">
    <location>
        <position position="346"/>
    </location>
</feature>
<proteinExistence type="predicted"/>
<name>A0A6A5K3R3_9PLEO</name>
<evidence type="ECO:0000313" key="2">
    <source>
        <dbReference type="Proteomes" id="UP000800040"/>
    </source>
</evidence>
<reference evidence="1" key="1">
    <citation type="submission" date="2020-01" db="EMBL/GenBank/DDBJ databases">
        <authorList>
            <consortium name="DOE Joint Genome Institute"/>
            <person name="Haridas S."/>
            <person name="Albert R."/>
            <person name="Binder M."/>
            <person name="Bloem J."/>
            <person name="Labutti K."/>
            <person name="Salamov A."/>
            <person name="Andreopoulos B."/>
            <person name="Baker S.E."/>
            <person name="Barry K."/>
            <person name="Bills G."/>
            <person name="Bluhm B.H."/>
            <person name="Cannon C."/>
            <person name="Castanera R."/>
            <person name="Culley D.E."/>
            <person name="Daum C."/>
            <person name="Ezra D."/>
            <person name="Gonzalez J.B."/>
            <person name="Henrissat B."/>
            <person name="Kuo A."/>
            <person name="Liang C."/>
            <person name="Lipzen A."/>
            <person name="Lutzoni F."/>
            <person name="Magnuson J."/>
            <person name="Mondo S."/>
            <person name="Nolan M."/>
            <person name="Ohm R."/>
            <person name="Pangilinan J."/>
            <person name="Park H.-J."/>
            <person name="Ramirez L."/>
            <person name="Alfaro M."/>
            <person name="Sun H."/>
            <person name="Tritt A."/>
            <person name="Yoshinaga Y."/>
            <person name="Zwiers L.-H."/>
            <person name="Turgeon B.G."/>
            <person name="Goodwin S.B."/>
            <person name="Spatafora J.W."/>
            <person name="Crous P.W."/>
            <person name="Grigoriev I.V."/>
        </authorList>
    </citation>
    <scope>NUCLEOTIDE SEQUENCE</scope>
    <source>
        <strain evidence="1">P77</strain>
    </source>
</reference>
<keyword evidence="2" id="KW-1185">Reference proteome</keyword>
<protein>
    <submittedName>
        <fullName evidence="1">Uncharacterized protein</fullName>
    </submittedName>
</protein>
<gene>
    <name evidence="1" type="ORF">BDW02DRAFT_538732</name>
</gene>
<dbReference type="Proteomes" id="UP000800040">
    <property type="component" value="Unassembled WGS sequence"/>
</dbReference>
<evidence type="ECO:0000313" key="1">
    <source>
        <dbReference type="EMBL" id="KAF1828043.1"/>
    </source>
</evidence>